<evidence type="ECO:0000256" key="16">
    <source>
        <dbReference type="ARBA" id="ARBA00023012"/>
    </source>
</evidence>
<feature type="region of interest" description="Disordered" evidence="21">
    <location>
        <begin position="1"/>
        <end position="28"/>
    </location>
</feature>
<dbReference type="Pfam" id="PF07730">
    <property type="entry name" value="HisKA_3"/>
    <property type="match status" value="1"/>
</dbReference>
<dbReference type="SUPFAM" id="SSF55874">
    <property type="entry name" value="ATPase domain of HSP90 chaperone/DNA topoisomerase II/histidine kinase"/>
    <property type="match status" value="1"/>
</dbReference>
<evidence type="ECO:0000256" key="22">
    <source>
        <dbReference type="SAM" id="Phobius"/>
    </source>
</evidence>
<dbReference type="CDD" id="cd16917">
    <property type="entry name" value="HATPase_UhpB-NarQ-NarX-like"/>
    <property type="match status" value="1"/>
</dbReference>
<dbReference type="PROSITE" id="PS50109">
    <property type="entry name" value="HIS_KIN"/>
    <property type="match status" value="1"/>
</dbReference>
<keyword evidence="12" id="KW-0479">Metal-binding</keyword>
<evidence type="ECO:0000256" key="13">
    <source>
        <dbReference type="ARBA" id="ARBA00022777"/>
    </source>
</evidence>
<evidence type="ECO:0000256" key="12">
    <source>
        <dbReference type="ARBA" id="ARBA00022723"/>
    </source>
</evidence>
<evidence type="ECO:0000256" key="6">
    <source>
        <dbReference type="ARBA" id="ARBA00017322"/>
    </source>
</evidence>
<evidence type="ECO:0000256" key="10">
    <source>
        <dbReference type="ARBA" id="ARBA00022679"/>
    </source>
</evidence>
<feature type="domain" description="Histidine kinase" evidence="23">
    <location>
        <begin position="588"/>
        <end position="671"/>
    </location>
</feature>
<feature type="transmembrane region" description="Helical" evidence="22">
    <location>
        <begin position="88"/>
        <end position="109"/>
    </location>
</feature>
<evidence type="ECO:0000256" key="7">
    <source>
        <dbReference type="ARBA" id="ARBA00022475"/>
    </source>
</evidence>
<dbReference type="EMBL" id="JBHSKD010000019">
    <property type="protein sequence ID" value="MFC5178135.1"/>
    <property type="molecule type" value="Genomic_DNA"/>
</dbReference>
<dbReference type="Pfam" id="PF02518">
    <property type="entry name" value="HATPase_c"/>
    <property type="match status" value="1"/>
</dbReference>
<dbReference type="Gene3D" id="1.20.5.1930">
    <property type="match status" value="1"/>
</dbReference>
<dbReference type="GO" id="GO:0016301">
    <property type="term" value="F:kinase activity"/>
    <property type="evidence" value="ECO:0007669"/>
    <property type="project" value="UniProtKB-KW"/>
</dbReference>
<feature type="transmembrane region" description="Helical" evidence="22">
    <location>
        <begin position="121"/>
        <end position="144"/>
    </location>
</feature>
<keyword evidence="16" id="KW-0902">Two-component regulatory system</keyword>
<dbReference type="PANTHER" id="PTHR24421:SF37">
    <property type="entry name" value="SENSOR HISTIDINE KINASE NARS"/>
    <property type="match status" value="1"/>
</dbReference>
<evidence type="ECO:0000256" key="15">
    <source>
        <dbReference type="ARBA" id="ARBA00023004"/>
    </source>
</evidence>
<protein>
    <recommendedName>
        <fullName evidence="6">Oxygen sensor histidine kinase NreB</fullName>
        <ecNumber evidence="5">2.7.13.3</ecNumber>
    </recommendedName>
    <alternativeName>
        <fullName evidence="20">Nitrogen regulation protein B</fullName>
    </alternativeName>
</protein>
<proteinExistence type="predicted"/>
<dbReference type="SMART" id="SM00387">
    <property type="entry name" value="HATPase_c"/>
    <property type="match status" value="1"/>
</dbReference>
<evidence type="ECO:0000256" key="9">
    <source>
        <dbReference type="ARBA" id="ARBA00022490"/>
    </source>
</evidence>
<dbReference type="Proteomes" id="UP001596087">
    <property type="component" value="Unassembled WGS sequence"/>
</dbReference>
<keyword evidence="17" id="KW-0411">Iron-sulfur</keyword>
<dbReference type="RefSeq" id="WP_378591688.1">
    <property type="nucleotide sequence ID" value="NZ_JBHSKD010000019.1"/>
</dbReference>
<dbReference type="InterPro" id="IPR003594">
    <property type="entry name" value="HATPase_dom"/>
</dbReference>
<accession>A0ABW0BLL4</accession>
<gene>
    <name evidence="24" type="ORF">ACFPGP_15740</name>
</gene>
<keyword evidence="7" id="KW-1003">Cell membrane</keyword>
<evidence type="ECO:0000256" key="21">
    <source>
        <dbReference type="SAM" id="MobiDB-lite"/>
    </source>
</evidence>
<comment type="function">
    <text evidence="19">Member of the two-component regulatory system NreB/NreC involved in the control of dissimilatory nitrate/nitrite reduction in response to oxygen. NreB functions as a direct oxygen sensor histidine kinase which is autophosphorylated, in the absence of oxygen, probably at the conserved histidine residue, and transfers its phosphate group probably to a conserved aspartate residue of NreC. NreB/NreC activates the expression of the nitrate (narGHJI) and nitrite (nir) reductase operons, as well as the putative nitrate transporter gene narT.</text>
</comment>
<dbReference type="InterPro" id="IPR036890">
    <property type="entry name" value="HATPase_C_sf"/>
</dbReference>
<evidence type="ECO:0000256" key="19">
    <source>
        <dbReference type="ARBA" id="ARBA00024827"/>
    </source>
</evidence>
<evidence type="ECO:0000256" key="4">
    <source>
        <dbReference type="ARBA" id="ARBA00004651"/>
    </source>
</evidence>
<evidence type="ECO:0000313" key="24">
    <source>
        <dbReference type="EMBL" id="MFC5178135.1"/>
    </source>
</evidence>
<keyword evidence="8" id="KW-0004">4Fe-4S</keyword>
<dbReference type="InterPro" id="IPR004358">
    <property type="entry name" value="Sig_transdc_His_kin-like_C"/>
</dbReference>
<keyword evidence="9" id="KW-0963">Cytoplasm</keyword>
<evidence type="ECO:0000256" key="2">
    <source>
        <dbReference type="ARBA" id="ARBA00001966"/>
    </source>
</evidence>
<dbReference type="Gene3D" id="3.30.565.10">
    <property type="entry name" value="Histidine kinase-like ATPase, C-terminal domain"/>
    <property type="match status" value="1"/>
</dbReference>
<dbReference type="PANTHER" id="PTHR24421">
    <property type="entry name" value="NITRATE/NITRITE SENSOR PROTEIN NARX-RELATED"/>
    <property type="match status" value="1"/>
</dbReference>
<evidence type="ECO:0000256" key="11">
    <source>
        <dbReference type="ARBA" id="ARBA00022692"/>
    </source>
</evidence>
<evidence type="ECO:0000256" key="20">
    <source>
        <dbReference type="ARBA" id="ARBA00030800"/>
    </source>
</evidence>
<evidence type="ECO:0000256" key="14">
    <source>
        <dbReference type="ARBA" id="ARBA00022989"/>
    </source>
</evidence>
<feature type="transmembrane region" description="Helical" evidence="22">
    <location>
        <begin position="234"/>
        <end position="254"/>
    </location>
</feature>
<feature type="transmembrane region" description="Helical" evidence="22">
    <location>
        <begin position="319"/>
        <end position="337"/>
    </location>
</feature>
<evidence type="ECO:0000256" key="8">
    <source>
        <dbReference type="ARBA" id="ARBA00022485"/>
    </source>
</evidence>
<keyword evidence="13 24" id="KW-0418">Kinase</keyword>
<reference evidence="25" key="1">
    <citation type="journal article" date="2019" name="Int. J. Syst. Evol. Microbiol.">
        <title>The Global Catalogue of Microorganisms (GCM) 10K type strain sequencing project: providing services to taxonomists for standard genome sequencing and annotation.</title>
        <authorList>
            <consortium name="The Broad Institute Genomics Platform"/>
            <consortium name="The Broad Institute Genome Sequencing Center for Infectious Disease"/>
            <person name="Wu L."/>
            <person name="Ma J."/>
        </authorList>
    </citation>
    <scope>NUCLEOTIDE SEQUENCE [LARGE SCALE GENOMIC DNA]</scope>
    <source>
        <strain evidence="25">DFY41</strain>
    </source>
</reference>
<comment type="cofactor">
    <cofactor evidence="2">
        <name>[4Fe-4S] cluster</name>
        <dbReference type="ChEBI" id="CHEBI:49883"/>
    </cofactor>
</comment>
<dbReference type="InterPro" id="IPR011712">
    <property type="entry name" value="Sig_transdc_His_kin_sub3_dim/P"/>
</dbReference>
<keyword evidence="18 22" id="KW-0472">Membrane</keyword>
<dbReference type="EC" id="2.7.13.3" evidence="5"/>
<keyword evidence="25" id="KW-1185">Reference proteome</keyword>
<feature type="transmembrane region" description="Helical" evidence="22">
    <location>
        <begin position="196"/>
        <end position="222"/>
    </location>
</feature>
<keyword evidence="14 22" id="KW-1133">Transmembrane helix</keyword>
<name>A0ABW0BLL4_9ACTN</name>
<evidence type="ECO:0000256" key="3">
    <source>
        <dbReference type="ARBA" id="ARBA00004496"/>
    </source>
</evidence>
<dbReference type="PRINTS" id="PR00344">
    <property type="entry name" value="BCTRLSENSOR"/>
</dbReference>
<feature type="transmembrane region" description="Helical" evidence="22">
    <location>
        <begin position="292"/>
        <end position="313"/>
    </location>
</feature>
<comment type="catalytic activity">
    <reaction evidence="1">
        <text>ATP + protein L-histidine = ADP + protein N-phospho-L-histidine.</text>
        <dbReference type="EC" id="2.7.13.3"/>
    </reaction>
</comment>
<sequence>MDDAAAPPSQAGTPGTVSTGGPDGTTDDDRRLPAIAAAIALTSTLACVAALVIGDPGDRLGVAAGDVVLGTAWPLVGALVVRAQPRNPVGWLMLVPSLIGVYLLAGVYAESSGGEGPLGVLAAWFAIWGFAPYFFTLPVLPHVFPDGRPLSPRWGRVVAVTVGVGVVTTVARMFAPVPADLAPEVMNPFGVEGAPWLRYVTMAGAASLFFVGVPLAVLSLVLRMRRAREPERTQLYWLVLGGLALVVAALLPFGGAGETWGLAVGLLAFPAAIGVGMLRHGLFDVELTLNRTVVLGLITGFVVGVYVLVVYVAQAVAPGSHWGVLLVAVAALVAAAARDRVQGVVDRRLFGHRHDPYAVVAHVGRDVAAASQPVEALQRLVEGLREALRLPYAAFTGGDVHVATGAPIHGSRVVPVTALGEPVGELHVGLRSSGERWTPAQEAAVEEVAARAGTLAYAAGLVTDIAASRGRIVAAREEERRRLRADLHDGVAPALAGTALQLESLARRLEPLDPDLAQRAYGLRDGLRHGVGELRAVVHGLRPPVLDQLGLAGALRQLVGGHDQPECVARVADLGEVDAAVEVAAYAIAAEAFGNALRHSAASRAELRATTTDDRLEVVVTDNGVGLPARPRAGVGMVSMRERAAEVGGRLDVVATPGGGTTVRATLPRVVGR</sequence>
<evidence type="ECO:0000256" key="1">
    <source>
        <dbReference type="ARBA" id="ARBA00000085"/>
    </source>
</evidence>
<dbReference type="InterPro" id="IPR005467">
    <property type="entry name" value="His_kinase_dom"/>
</dbReference>
<evidence type="ECO:0000256" key="18">
    <source>
        <dbReference type="ARBA" id="ARBA00023136"/>
    </source>
</evidence>
<evidence type="ECO:0000256" key="5">
    <source>
        <dbReference type="ARBA" id="ARBA00012438"/>
    </source>
</evidence>
<evidence type="ECO:0000313" key="25">
    <source>
        <dbReference type="Proteomes" id="UP001596087"/>
    </source>
</evidence>
<keyword evidence="15" id="KW-0408">Iron</keyword>
<comment type="subcellular location">
    <subcellularLocation>
        <location evidence="4">Cell membrane</location>
        <topology evidence="4">Multi-pass membrane protein</topology>
    </subcellularLocation>
    <subcellularLocation>
        <location evidence="3">Cytoplasm</location>
    </subcellularLocation>
</comment>
<dbReference type="InterPro" id="IPR050482">
    <property type="entry name" value="Sensor_HK_TwoCompSys"/>
</dbReference>
<feature type="transmembrane region" description="Helical" evidence="22">
    <location>
        <begin position="260"/>
        <end position="280"/>
    </location>
</feature>
<comment type="caution">
    <text evidence="24">The sequence shown here is derived from an EMBL/GenBank/DDBJ whole genome shotgun (WGS) entry which is preliminary data.</text>
</comment>
<keyword evidence="10" id="KW-0808">Transferase</keyword>
<keyword evidence="11 22" id="KW-0812">Transmembrane</keyword>
<feature type="transmembrane region" description="Helical" evidence="22">
    <location>
        <begin position="60"/>
        <end position="81"/>
    </location>
</feature>
<evidence type="ECO:0000256" key="17">
    <source>
        <dbReference type="ARBA" id="ARBA00023014"/>
    </source>
</evidence>
<organism evidence="24 25">
    <name type="scientific">Nocardioides taihuensis</name>
    <dbReference type="NCBI Taxonomy" id="1835606"/>
    <lineage>
        <taxon>Bacteria</taxon>
        <taxon>Bacillati</taxon>
        <taxon>Actinomycetota</taxon>
        <taxon>Actinomycetes</taxon>
        <taxon>Propionibacteriales</taxon>
        <taxon>Nocardioidaceae</taxon>
        <taxon>Nocardioides</taxon>
    </lineage>
</organism>
<feature type="transmembrane region" description="Helical" evidence="22">
    <location>
        <begin position="34"/>
        <end position="54"/>
    </location>
</feature>
<feature type="transmembrane region" description="Helical" evidence="22">
    <location>
        <begin position="156"/>
        <end position="176"/>
    </location>
</feature>
<evidence type="ECO:0000259" key="23">
    <source>
        <dbReference type="PROSITE" id="PS50109"/>
    </source>
</evidence>